<dbReference type="Pfam" id="PF10257">
    <property type="entry name" value="RAI16-like"/>
    <property type="match status" value="1"/>
</dbReference>
<protein>
    <submittedName>
        <fullName evidence="3">Uncharacterized protein</fullName>
    </submittedName>
</protein>
<dbReference type="WBParaSite" id="Minc3s05048g37503">
    <property type="protein sequence ID" value="Minc3s05048g37503"/>
    <property type="gene ID" value="Minc3s05048g37503"/>
</dbReference>
<organism evidence="2 3">
    <name type="scientific">Meloidogyne incognita</name>
    <name type="common">Southern root-knot nematode worm</name>
    <name type="synonym">Oxyuris incognita</name>
    <dbReference type="NCBI Taxonomy" id="6306"/>
    <lineage>
        <taxon>Eukaryota</taxon>
        <taxon>Metazoa</taxon>
        <taxon>Ecdysozoa</taxon>
        <taxon>Nematoda</taxon>
        <taxon>Chromadorea</taxon>
        <taxon>Rhabditida</taxon>
        <taxon>Tylenchina</taxon>
        <taxon>Tylenchomorpha</taxon>
        <taxon>Tylenchoidea</taxon>
        <taxon>Meloidogynidae</taxon>
        <taxon>Meloidogyninae</taxon>
        <taxon>Meloidogyne</taxon>
        <taxon>Meloidogyne incognita group</taxon>
    </lineage>
</organism>
<keyword evidence="1" id="KW-0812">Transmembrane</keyword>
<proteinExistence type="predicted"/>
<feature type="transmembrane region" description="Helical" evidence="1">
    <location>
        <begin position="154"/>
        <end position="178"/>
    </location>
</feature>
<keyword evidence="2" id="KW-1185">Reference proteome</keyword>
<evidence type="ECO:0000313" key="3">
    <source>
        <dbReference type="WBParaSite" id="Minc3s05048g37503"/>
    </source>
</evidence>
<evidence type="ECO:0000256" key="1">
    <source>
        <dbReference type="SAM" id="Phobius"/>
    </source>
</evidence>
<reference evidence="3" key="1">
    <citation type="submission" date="2022-11" db="UniProtKB">
        <authorList>
            <consortium name="WormBaseParasite"/>
        </authorList>
    </citation>
    <scope>IDENTIFICATION</scope>
</reference>
<dbReference type="PANTHER" id="PTHR21705:SF11">
    <property type="entry name" value="FHIP FAMILY PROTEIN CG3558"/>
    <property type="match status" value="1"/>
</dbReference>
<evidence type="ECO:0000313" key="2">
    <source>
        <dbReference type="Proteomes" id="UP000887563"/>
    </source>
</evidence>
<dbReference type="AlphaFoldDB" id="A0A914ND80"/>
<name>A0A914ND80_MELIC</name>
<keyword evidence="1" id="KW-1133">Transmembrane helix</keyword>
<dbReference type="Proteomes" id="UP000887563">
    <property type="component" value="Unplaced"/>
</dbReference>
<dbReference type="InterPro" id="IPR019384">
    <property type="entry name" value="FHIP"/>
</dbReference>
<keyword evidence="1" id="KW-0472">Membrane</keyword>
<accession>A0A914ND80</accession>
<sequence length="212" mass="24115">MGDLCHVMSAGLSACFSQLPKCVFSEFALDSNEAHKLSVFDVKGMPQLYEFHNALLFTNSVAQIAHYSITRQIVHFIYTGFLLKVFKSSIVERKWNLRILEVVGEKMHSIVHFPSLEFSTFFHGEGGGGLSFHCLYPCSSVLLIFSQNQKKKNYVLVLFNFIYVLKQISASALLQAFIKILLTSSTNGEEKSEEEEMNLFEQILVKMHESDR</sequence>
<dbReference type="PANTHER" id="PTHR21705">
    <property type="entry name" value="RAI16 PROTEIN-RELATED"/>
    <property type="match status" value="1"/>
</dbReference>